<keyword evidence="2" id="KW-1185">Reference proteome</keyword>
<name>A0A1D7TY48_9HYPH</name>
<dbReference type="OrthoDB" id="8162990at2"/>
<sequence>MLNDSLAPIKRAGLFFGLMGVAVASLTMGADWQRPDDQSSSTVAQAKIQRHEPTDIQPTDILFAAVNPGQKVVDRTKRAIATSQQAMLESGPKVVIR</sequence>
<reference evidence="1 2" key="1">
    <citation type="journal article" date="2015" name="Antonie Van Leeuwenhoek">
        <title>Bosea vaviloviae sp. nov., a new species of slow-growing rhizobia isolated from nodules of the relict species Vavilovia formosa (Stev.) Fed.</title>
        <authorList>
            <person name="Safronova V.I."/>
            <person name="Kuznetsova I.G."/>
            <person name="Sazanova A.L."/>
            <person name="Kimeklis A.K."/>
            <person name="Belimov A.A."/>
            <person name="Andronov E.E."/>
            <person name="Pinaev A.G."/>
            <person name="Chizhevskaya E.P."/>
            <person name="Pukhaev A.R."/>
            <person name="Popov K.P."/>
            <person name="Willems A."/>
            <person name="Tikhonovich I.A."/>
        </authorList>
    </citation>
    <scope>NUCLEOTIDE SEQUENCE [LARGE SCALE GENOMIC DNA]</scope>
    <source>
        <strain evidence="1 2">Vaf18</strain>
    </source>
</reference>
<dbReference type="STRING" id="1526658.BHK69_05760"/>
<gene>
    <name evidence="1" type="ORF">BHK69_05760</name>
</gene>
<evidence type="ECO:0000313" key="2">
    <source>
        <dbReference type="Proteomes" id="UP000094969"/>
    </source>
</evidence>
<dbReference type="KEGG" id="bvv:BHK69_05760"/>
<dbReference type="Proteomes" id="UP000094969">
    <property type="component" value="Chromosome"/>
</dbReference>
<proteinExistence type="predicted"/>
<dbReference type="AlphaFoldDB" id="A0A1D7TY48"/>
<evidence type="ECO:0000313" key="1">
    <source>
        <dbReference type="EMBL" id="AOO80043.1"/>
    </source>
</evidence>
<accession>A0A1D7TY48</accession>
<protein>
    <submittedName>
        <fullName evidence="1">Uncharacterized protein</fullName>
    </submittedName>
</protein>
<organism evidence="1 2">
    <name type="scientific">Bosea vaviloviae</name>
    <dbReference type="NCBI Taxonomy" id="1526658"/>
    <lineage>
        <taxon>Bacteria</taxon>
        <taxon>Pseudomonadati</taxon>
        <taxon>Pseudomonadota</taxon>
        <taxon>Alphaproteobacteria</taxon>
        <taxon>Hyphomicrobiales</taxon>
        <taxon>Boseaceae</taxon>
        <taxon>Bosea</taxon>
    </lineage>
</organism>
<dbReference type="RefSeq" id="WP_069689264.1">
    <property type="nucleotide sequence ID" value="NZ_CP017147.1"/>
</dbReference>
<dbReference type="EMBL" id="CP017147">
    <property type="protein sequence ID" value="AOO80043.1"/>
    <property type="molecule type" value="Genomic_DNA"/>
</dbReference>